<dbReference type="AlphaFoldDB" id="A0A9J6ZRI9"/>
<evidence type="ECO:0000313" key="4">
    <source>
        <dbReference type="EMBL" id="URW79856.1"/>
    </source>
</evidence>
<dbReference type="Proteomes" id="UP001056426">
    <property type="component" value="Chromosome"/>
</dbReference>
<reference evidence="4" key="2">
    <citation type="submission" date="2022-06" db="EMBL/GenBank/DDBJ databases">
        <title>Xiashengella guii gen. nov. sp. nov., a bacterium isolated form anaerobic digestion tank.</title>
        <authorList>
            <person name="Huang H."/>
        </authorList>
    </citation>
    <scope>NUCLEOTIDE SEQUENCE</scope>
    <source>
        <strain evidence="4">Ai-910</strain>
    </source>
</reference>
<sequence>MKKGGKILVVRFSAFGDVAMTVPVIAGFLKAYPEAEVVFVSRPFAAKLYEPFSQVHFVSFNPKGEHKGLAGIFRLFRELRSIGSYSFVADLHNVLRSRILGLLFSLSGIPVYRIDKGRTEKDELVRQTNKRLRPLKSTFQRYCDVFGAAGKAFDLQPLSLRGYFFIESSQPPHASLGLAGPHIGIAPFAGHKWKAWPLEKVEQLIDLLDERGFQVYLFGGRGTEAEVLEDLAGRFVNVHSLAGRLSIDDELKAMAMLDVMISMDSANMHLARLVNTPVLSIWGATHPYAGFYGWQLPEDWAVQVDLTCRPCSVFGNKECYRGDFACMEHISPAMVADKLDFLLTRTRSNRL</sequence>
<evidence type="ECO:0000256" key="1">
    <source>
        <dbReference type="ARBA" id="ARBA00022676"/>
    </source>
</evidence>
<dbReference type="Gene3D" id="3.40.50.2000">
    <property type="entry name" value="Glycogen Phosphorylase B"/>
    <property type="match status" value="2"/>
</dbReference>
<evidence type="ECO:0000313" key="5">
    <source>
        <dbReference type="Proteomes" id="UP001056426"/>
    </source>
</evidence>
<organism evidence="4 5">
    <name type="scientific">Xiashengella succiniciproducens</name>
    <dbReference type="NCBI Taxonomy" id="2949635"/>
    <lineage>
        <taxon>Bacteria</taxon>
        <taxon>Pseudomonadati</taxon>
        <taxon>Bacteroidota</taxon>
        <taxon>Bacteroidia</taxon>
        <taxon>Marinilabiliales</taxon>
        <taxon>Marinilabiliaceae</taxon>
        <taxon>Xiashengella</taxon>
    </lineage>
</organism>
<keyword evidence="3" id="KW-1133">Transmembrane helix</keyword>
<dbReference type="KEGG" id="alkq:M9189_00595"/>
<keyword evidence="1" id="KW-0328">Glycosyltransferase</keyword>
<keyword evidence="3" id="KW-0812">Transmembrane</keyword>
<keyword evidence="2" id="KW-0808">Transferase</keyword>
<dbReference type="SUPFAM" id="SSF53756">
    <property type="entry name" value="UDP-Glycosyltransferase/glycogen phosphorylase"/>
    <property type="match status" value="1"/>
</dbReference>
<dbReference type="CDD" id="cd03789">
    <property type="entry name" value="GT9_LPS_heptosyltransferase"/>
    <property type="match status" value="1"/>
</dbReference>
<feature type="transmembrane region" description="Helical" evidence="3">
    <location>
        <begin position="12"/>
        <end position="32"/>
    </location>
</feature>
<keyword evidence="3" id="KW-0472">Membrane</keyword>
<dbReference type="InterPro" id="IPR051199">
    <property type="entry name" value="LPS_LOS_Heptosyltrfase"/>
</dbReference>
<dbReference type="InterPro" id="IPR002201">
    <property type="entry name" value="Glyco_trans_9"/>
</dbReference>
<protein>
    <submittedName>
        <fullName evidence="4">Glycosyltransferase family 9 protein</fullName>
    </submittedName>
</protein>
<dbReference type="PANTHER" id="PTHR30160:SF22">
    <property type="entry name" value="LIPOPOLYSACCHARIDE CORE BIOSYNTHESIS PROTEIN"/>
    <property type="match status" value="1"/>
</dbReference>
<evidence type="ECO:0000256" key="3">
    <source>
        <dbReference type="SAM" id="Phobius"/>
    </source>
</evidence>
<dbReference type="GO" id="GO:0008713">
    <property type="term" value="F:ADP-heptose-lipopolysaccharide heptosyltransferase activity"/>
    <property type="evidence" value="ECO:0007669"/>
    <property type="project" value="TreeGrafter"/>
</dbReference>
<dbReference type="PANTHER" id="PTHR30160">
    <property type="entry name" value="TETRAACYLDISACCHARIDE 4'-KINASE-RELATED"/>
    <property type="match status" value="1"/>
</dbReference>
<evidence type="ECO:0000256" key="2">
    <source>
        <dbReference type="ARBA" id="ARBA00022679"/>
    </source>
</evidence>
<dbReference type="EMBL" id="CP098400">
    <property type="protein sequence ID" value="URW79856.1"/>
    <property type="molecule type" value="Genomic_DNA"/>
</dbReference>
<dbReference type="GO" id="GO:0005829">
    <property type="term" value="C:cytosol"/>
    <property type="evidence" value="ECO:0007669"/>
    <property type="project" value="TreeGrafter"/>
</dbReference>
<proteinExistence type="predicted"/>
<accession>A0A9J6ZRI9</accession>
<gene>
    <name evidence="4" type="ORF">M9189_00595</name>
</gene>
<name>A0A9J6ZRI9_9BACT</name>
<dbReference type="Pfam" id="PF01075">
    <property type="entry name" value="Glyco_transf_9"/>
    <property type="match status" value="1"/>
</dbReference>
<keyword evidence="5" id="KW-1185">Reference proteome</keyword>
<dbReference type="RefSeq" id="WP_250723970.1">
    <property type="nucleotide sequence ID" value="NZ_CP098400.1"/>
</dbReference>
<reference evidence="4" key="1">
    <citation type="submission" date="2022-05" db="EMBL/GenBank/DDBJ databases">
        <authorList>
            <person name="Sun X."/>
        </authorList>
    </citation>
    <scope>NUCLEOTIDE SEQUENCE</scope>
    <source>
        <strain evidence="4">Ai-910</strain>
    </source>
</reference>
<dbReference type="GO" id="GO:0009244">
    <property type="term" value="P:lipopolysaccharide core region biosynthetic process"/>
    <property type="evidence" value="ECO:0007669"/>
    <property type="project" value="TreeGrafter"/>
</dbReference>